<dbReference type="Proteomes" id="UP001224997">
    <property type="component" value="Unassembled WGS sequence"/>
</dbReference>
<feature type="transmembrane region" description="Helical" evidence="1">
    <location>
        <begin position="220"/>
        <end position="241"/>
    </location>
</feature>
<feature type="transmembrane region" description="Helical" evidence="1">
    <location>
        <begin position="248"/>
        <end position="267"/>
    </location>
</feature>
<evidence type="ECO:0000313" key="2">
    <source>
        <dbReference type="EMBL" id="MDP5305682.1"/>
    </source>
</evidence>
<feature type="transmembrane region" description="Helical" evidence="1">
    <location>
        <begin position="25"/>
        <end position="42"/>
    </location>
</feature>
<feature type="transmembrane region" description="Helical" evidence="1">
    <location>
        <begin position="360"/>
        <end position="381"/>
    </location>
</feature>
<feature type="transmembrane region" description="Helical" evidence="1">
    <location>
        <begin position="393"/>
        <end position="415"/>
    </location>
</feature>
<feature type="transmembrane region" description="Helical" evidence="1">
    <location>
        <begin position="299"/>
        <end position="317"/>
    </location>
</feature>
<comment type="caution">
    <text evidence="2">The sequence shown here is derived from an EMBL/GenBank/DDBJ whole genome shotgun (WGS) entry which is preliminary data.</text>
</comment>
<name>A0ABT9J791_9RHOB</name>
<organism evidence="2 3">
    <name type="scientific">Paracoccus spongiarum</name>
    <dbReference type="NCBI Taxonomy" id="3064387"/>
    <lineage>
        <taxon>Bacteria</taxon>
        <taxon>Pseudomonadati</taxon>
        <taxon>Pseudomonadota</taxon>
        <taxon>Alphaproteobacteria</taxon>
        <taxon>Rhodobacterales</taxon>
        <taxon>Paracoccaceae</taxon>
        <taxon>Paracoccus</taxon>
    </lineage>
</organism>
<evidence type="ECO:0008006" key="4">
    <source>
        <dbReference type="Google" id="ProtNLM"/>
    </source>
</evidence>
<feature type="transmembrane region" description="Helical" evidence="1">
    <location>
        <begin position="138"/>
        <end position="158"/>
    </location>
</feature>
<feature type="transmembrane region" description="Helical" evidence="1">
    <location>
        <begin position="104"/>
        <end position="126"/>
    </location>
</feature>
<dbReference type="RefSeq" id="WP_305961557.1">
    <property type="nucleotide sequence ID" value="NZ_JAVAMQ010000001.1"/>
</dbReference>
<keyword evidence="1" id="KW-0472">Membrane</keyword>
<accession>A0ABT9J791</accession>
<keyword evidence="1" id="KW-1133">Transmembrane helix</keyword>
<evidence type="ECO:0000313" key="3">
    <source>
        <dbReference type="Proteomes" id="UP001224997"/>
    </source>
</evidence>
<gene>
    <name evidence="2" type="ORF">Q5Y72_01035</name>
</gene>
<evidence type="ECO:0000256" key="1">
    <source>
        <dbReference type="SAM" id="Phobius"/>
    </source>
</evidence>
<sequence length="720" mass="75549">MNGRPSRKPTDHASFSEEFGDALEYGWGPILVSVLFSLALAVPDPAHEALMSLAENALRSGAGAVTMGATVLAFFFLPPTLHLFTRFALETPRHFGPHAAWIEAVLTTWVGRLPLLAVVVAVLRVLAGGEASGGARILLALLALVAGLFAISGIWVFLTPGFRARLGPLRDRAVPRLPHRPLHRLYRLIRDAGTSGQRVAALSGAAVLAAVAAYPPIAELLGPISVVILFVVVAAMALALLTRLSSRLCYGQVPLVFLVLGMVWAGTGLTGTLGFLLLAAIYAATVFIYPARTTPPERATAAVALLVAAGMLSWGLYRRDDCPALAGCHVIRPTETGPAVPALAAAYPAWRAAMPGGQPLRLIAAEGGGIFAAYYTALYLAKRADAEGAGFARSVLAISGVSGGSVGAAVFWAILRAGDCAAADAAPDCHQQKARQILGRDYLSPVIAVMLTTDLIDKALPLSSALPQRRIERGRQLERSLIRHADAALLGASGLDAPLADSWDADAGLPALFLNATRVSDGRRQILSPFGALAGDSSDWPNPQMAGAGLPVATAAFVSARFPLVTAAARLATPDGIRQIVDGGYFDNSGMETINDILEVLKSREGAGTGPVEVIALTTRPPAPGAEAALKGSLGTPLSAFLGAWKSRLEMVRERMKARWRDRAVGIALFQLPMDGINYTLSWYLDRNSLCGIERNLNRSLQGAGPGKAALSLPEGCAQP</sequence>
<protein>
    <recommendedName>
        <fullName evidence="4">PNPLA domain-containing protein</fullName>
    </recommendedName>
</protein>
<proteinExistence type="predicted"/>
<dbReference type="EMBL" id="JAVAMQ010000001">
    <property type="protein sequence ID" value="MDP5305682.1"/>
    <property type="molecule type" value="Genomic_DNA"/>
</dbReference>
<reference evidence="2 3" key="1">
    <citation type="submission" date="2023-08" db="EMBL/GenBank/DDBJ databases">
        <authorList>
            <person name="Park J.-S."/>
        </authorList>
    </citation>
    <scope>NUCLEOTIDE SEQUENCE [LARGE SCALE GENOMIC DNA]</scope>
    <source>
        <strain evidence="2 3">2205BS29-5</strain>
    </source>
</reference>
<dbReference type="SUPFAM" id="SSF52151">
    <property type="entry name" value="FabD/lysophospholipase-like"/>
    <property type="match status" value="1"/>
</dbReference>
<feature type="transmembrane region" description="Helical" evidence="1">
    <location>
        <begin position="273"/>
        <end position="292"/>
    </location>
</feature>
<dbReference type="InterPro" id="IPR016035">
    <property type="entry name" value="Acyl_Trfase/lysoPLipase"/>
</dbReference>
<keyword evidence="3" id="KW-1185">Reference proteome</keyword>
<keyword evidence="1" id="KW-0812">Transmembrane</keyword>
<feature type="transmembrane region" description="Helical" evidence="1">
    <location>
        <begin position="62"/>
        <end position="84"/>
    </location>
</feature>